<dbReference type="InterPro" id="IPR012495">
    <property type="entry name" value="TadE-like_dom"/>
</dbReference>
<dbReference type="AlphaFoldDB" id="A0A7X2LQ83"/>
<proteinExistence type="predicted"/>
<dbReference type="Proteomes" id="UP000446768">
    <property type="component" value="Unassembled WGS sequence"/>
</dbReference>
<evidence type="ECO:0000313" key="3">
    <source>
        <dbReference type="Proteomes" id="UP000446768"/>
    </source>
</evidence>
<sequence length="191" mass="20702">MAMRPIDRKRRTGALAVEYALVLPVFLLFVFLLLETARAVYLWNTVQEVTRRAARAAAVTDFSCPAAMNTVRRHAIFRDSDGVLLLSGGITQDHVVIDYLWQDDTGQLQPLAAAALAADPAQNRINCMASPGGGNCIQFVRVRICSPDGCAPVPYLPMLSWLPLPGMTVPTAATVVRAESLGYRTSAKPCS</sequence>
<name>A0A7X2LQ83_9BURK</name>
<comment type="caution">
    <text evidence="2">The sequence shown here is derived from an EMBL/GenBank/DDBJ whole genome shotgun (WGS) entry which is preliminary data.</text>
</comment>
<evidence type="ECO:0000259" key="1">
    <source>
        <dbReference type="Pfam" id="PF07811"/>
    </source>
</evidence>
<accession>A0A7X2LQ83</accession>
<feature type="domain" description="TadE-like" evidence="1">
    <location>
        <begin position="13"/>
        <end position="55"/>
    </location>
</feature>
<dbReference type="Pfam" id="PF07811">
    <property type="entry name" value="TadE"/>
    <property type="match status" value="1"/>
</dbReference>
<evidence type="ECO:0000313" key="2">
    <source>
        <dbReference type="EMBL" id="MRV71070.1"/>
    </source>
</evidence>
<organism evidence="2 3">
    <name type="scientific">Pseudoduganella rivuli</name>
    <dbReference type="NCBI Taxonomy" id="2666085"/>
    <lineage>
        <taxon>Bacteria</taxon>
        <taxon>Pseudomonadati</taxon>
        <taxon>Pseudomonadota</taxon>
        <taxon>Betaproteobacteria</taxon>
        <taxon>Burkholderiales</taxon>
        <taxon>Oxalobacteraceae</taxon>
        <taxon>Telluria group</taxon>
        <taxon>Pseudoduganella</taxon>
    </lineage>
</organism>
<dbReference type="EMBL" id="WKJJ01000002">
    <property type="protein sequence ID" value="MRV71070.1"/>
    <property type="molecule type" value="Genomic_DNA"/>
</dbReference>
<protein>
    <submittedName>
        <fullName evidence="2">Pilus assembly protein</fullName>
    </submittedName>
</protein>
<reference evidence="2 3" key="1">
    <citation type="submission" date="2019-11" db="EMBL/GenBank/DDBJ databases">
        <title>Novel species isolated from a subtropical stream in China.</title>
        <authorList>
            <person name="Lu H."/>
        </authorList>
    </citation>
    <scope>NUCLEOTIDE SEQUENCE [LARGE SCALE GENOMIC DNA]</scope>
    <source>
        <strain evidence="2 3">FT92W</strain>
    </source>
</reference>
<gene>
    <name evidence="2" type="ORF">GJ700_04970</name>
</gene>
<keyword evidence="3" id="KW-1185">Reference proteome</keyword>